<evidence type="ECO:0000259" key="4">
    <source>
        <dbReference type="SMART" id="SM00889"/>
    </source>
</evidence>
<dbReference type="GO" id="GO:0006412">
    <property type="term" value="P:translation"/>
    <property type="evidence" value="ECO:0007669"/>
    <property type="project" value="UniProtKB-KW"/>
</dbReference>
<feature type="domain" description="Translation elongation factor EFG/EF2" evidence="4">
    <location>
        <begin position="1"/>
        <end position="95"/>
    </location>
</feature>
<dbReference type="PANTHER" id="PTHR43261">
    <property type="entry name" value="TRANSLATION ELONGATION FACTOR G-RELATED"/>
    <property type="match status" value="1"/>
</dbReference>
<dbReference type="SUPFAM" id="SSF54211">
    <property type="entry name" value="Ribosomal protein S5 domain 2-like"/>
    <property type="match status" value="1"/>
</dbReference>
<protein>
    <recommendedName>
        <fullName evidence="4">Translation elongation factor EFG/EF2 domain-containing protein</fullName>
    </recommendedName>
</protein>
<dbReference type="InterPro" id="IPR014721">
    <property type="entry name" value="Ribsml_uS5_D2-typ_fold_subgr"/>
</dbReference>
<dbReference type="PANTHER" id="PTHR43261:SF1">
    <property type="entry name" value="RIBOSOME-RELEASING FACTOR 2, MITOCHONDRIAL"/>
    <property type="match status" value="1"/>
</dbReference>
<keyword evidence="6" id="KW-1185">Reference proteome</keyword>
<name>A0ABD0R485_CIRMR</name>
<keyword evidence="3" id="KW-0342">GTP-binding</keyword>
<dbReference type="EMBL" id="JAMKFB020000005">
    <property type="protein sequence ID" value="KAL0193277.1"/>
    <property type="molecule type" value="Genomic_DNA"/>
</dbReference>
<evidence type="ECO:0000313" key="6">
    <source>
        <dbReference type="Proteomes" id="UP001529510"/>
    </source>
</evidence>
<dbReference type="GO" id="GO:0005525">
    <property type="term" value="F:GTP binding"/>
    <property type="evidence" value="ECO:0007669"/>
    <property type="project" value="UniProtKB-KW"/>
</dbReference>
<dbReference type="InterPro" id="IPR005517">
    <property type="entry name" value="Transl_elong_EFG/EF2_IV"/>
</dbReference>
<keyword evidence="2" id="KW-0648">Protein biosynthesis</keyword>
<feature type="non-terminal residue" evidence="5">
    <location>
        <position position="1"/>
    </location>
</feature>
<gene>
    <name evidence="5" type="ORF">M9458_011573</name>
</gene>
<reference evidence="5 6" key="1">
    <citation type="submission" date="2024-05" db="EMBL/GenBank/DDBJ databases">
        <title>Genome sequencing and assembly of Indian major carp, Cirrhinus mrigala (Hamilton, 1822).</title>
        <authorList>
            <person name="Mohindra V."/>
            <person name="Chowdhury L.M."/>
            <person name="Lal K."/>
            <person name="Jena J.K."/>
        </authorList>
    </citation>
    <scope>NUCLEOTIDE SEQUENCE [LARGE SCALE GENOMIC DNA]</scope>
    <source>
        <strain evidence="5">CM1030</strain>
        <tissue evidence="5">Blood</tissue>
    </source>
</reference>
<dbReference type="Pfam" id="PF03764">
    <property type="entry name" value="EFG_IV"/>
    <property type="match status" value="1"/>
</dbReference>
<evidence type="ECO:0000256" key="2">
    <source>
        <dbReference type="ARBA" id="ARBA00022917"/>
    </source>
</evidence>
<sequence>HVVTVELAVHALMRESSTSCDVTFEEEVKTQLSADFKEAVEHGVQSAYLQGPVLGFPVQGVKTVIQHVSMEPGTSAAMVSACVSRCMLKALKLAGGQVLEPVMALEISPSDEVLYVTSKVDRKTRFCLLQYHWLR</sequence>
<evidence type="ECO:0000256" key="3">
    <source>
        <dbReference type="ARBA" id="ARBA00023134"/>
    </source>
</evidence>
<dbReference type="Proteomes" id="UP001529510">
    <property type="component" value="Unassembled WGS sequence"/>
</dbReference>
<organism evidence="5 6">
    <name type="scientific">Cirrhinus mrigala</name>
    <name type="common">Mrigala</name>
    <dbReference type="NCBI Taxonomy" id="683832"/>
    <lineage>
        <taxon>Eukaryota</taxon>
        <taxon>Metazoa</taxon>
        <taxon>Chordata</taxon>
        <taxon>Craniata</taxon>
        <taxon>Vertebrata</taxon>
        <taxon>Euteleostomi</taxon>
        <taxon>Actinopterygii</taxon>
        <taxon>Neopterygii</taxon>
        <taxon>Teleostei</taxon>
        <taxon>Ostariophysi</taxon>
        <taxon>Cypriniformes</taxon>
        <taxon>Cyprinidae</taxon>
        <taxon>Labeoninae</taxon>
        <taxon>Labeonini</taxon>
        <taxon>Cirrhinus</taxon>
    </lineage>
</organism>
<dbReference type="SMART" id="SM00889">
    <property type="entry name" value="EFG_IV"/>
    <property type="match status" value="1"/>
</dbReference>
<dbReference type="AlphaFoldDB" id="A0ABD0R485"/>
<proteinExistence type="predicted"/>
<dbReference type="InterPro" id="IPR020568">
    <property type="entry name" value="Ribosomal_Su5_D2-typ_SF"/>
</dbReference>
<evidence type="ECO:0000313" key="5">
    <source>
        <dbReference type="EMBL" id="KAL0193277.1"/>
    </source>
</evidence>
<keyword evidence="1" id="KW-0547">Nucleotide-binding</keyword>
<evidence type="ECO:0000256" key="1">
    <source>
        <dbReference type="ARBA" id="ARBA00022741"/>
    </source>
</evidence>
<comment type="caution">
    <text evidence="5">The sequence shown here is derived from an EMBL/GenBank/DDBJ whole genome shotgun (WGS) entry which is preliminary data.</text>
</comment>
<dbReference type="Gene3D" id="3.30.230.10">
    <property type="match status" value="1"/>
</dbReference>
<accession>A0ABD0R485</accession>